<dbReference type="GO" id="GO:0016706">
    <property type="term" value="F:2-oxoglutarate-dependent dioxygenase activity"/>
    <property type="evidence" value="ECO:0007669"/>
    <property type="project" value="UniProtKB-ARBA"/>
</dbReference>
<dbReference type="SUPFAM" id="SSF51197">
    <property type="entry name" value="Clavaminate synthase-like"/>
    <property type="match status" value="1"/>
</dbReference>
<organism evidence="1 2">
    <name type="scientific">Sphingomonas sanguinis</name>
    <dbReference type="NCBI Taxonomy" id="33051"/>
    <lineage>
        <taxon>Bacteria</taxon>
        <taxon>Pseudomonadati</taxon>
        <taxon>Pseudomonadota</taxon>
        <taxon>Alphaproteobacteria</taxon>
        <taxon>Sphingomonadales</taxon>
        <taxon>Sphingomonadaceae</taxon>
        <taxon>Sphingomonas</taxon>
    </lineage>
</organism>
<dbReference type="AlphaFoldDB" id="A0A147IRD7"/>
<protein>
    <submittedName>
        <fullName evidence="1">Phytanoyl-CoA dioxygenase</fullName>
    </submittedName>
</protein>
<dbReference type="Pfam" id="PF05721">
    <property type="entry name" value="PhyH"/>
    <property type="match status" value="1"/>
</dbReference>
<dbReference type="EMBL" id="LDTE01000076">
    <property type="protein sequence ID" value="KTT97842.1"/>
    <property type="molecule type" value="Genomic_DNA"/>
</dbReference>
<evidence type="ECO:0000313" key="2">
    <source>
        <dbReference type="Proteomes" id="UP000074072"/>
    </source>
</evidence>
<sequence length="217" mass="23965">MSVTLEEQGYALWSSRLDDGERIELAALFDGWPAGRPGQRIDAGRVMQLAGVRRLIADQAPAMRPVRAVLFDKSDDANWALAWHQDRIIEVVERRDVEGFGPWTVKQGRMHVAPPVALLERMMTVPFHLDPVDADNAPLLVAQGSHRLGLISEDAIEDVVARHGRVVCQAEAGSVWLYRTLILHGSARSSPGRRRRVLQIDLSADDLPGGLSWAVDG</sequence>
<name>A0A147IRD7_9SPHN</name>
<keyword evidence="1" id="KW-0560">Oxidoreductase</keyword>
<proteinExistence type="predicted"/>
<evidence type="ECO:0000313" key="1">
    <source>
        <dbReference type="EMBL" id="KTT97842.1"/>
    </source>
</evidence>
<keyword evidence="1" id="KW-0223">Dioxygenase</keyword>
<reference evidence="1 2" key="1">
    <citation type="journal article" date="2016" name="Front. Microbiol.">
        <title>Genomic Resource of Rice Seed Associated Bacteria.</title>
        <authorList>
            <person name="Midha S."/>
            <person name="Bansal K."/>
            <person name="Sharma S."/>
            <person name="Kumar N."/>
            <person name="Patil P.P."/>
            <person name="Chaudhry V."/>
            <person name="Patil P.B."/>
        </authorList>
    </citation>
    <scope>NUCLEOTIDE SEQUENCE [LARGE SCALE GENOMIC DNA]</scope>
    <source>
        <strain evidence="1 2">SB4</strain>
    </source>
</reference>
<dbReference type="PATRIC" id="fig|33051.4.peg.3298"/>
<dbReference type="Proteomes" id="UP000074072">
    <property type="component" value="Unassembled WGS sequence"/>
</dbReference>
<dbReference type="Gene3D" id="2.60.120.620">
    <property type="entry name" value="q2cbj1_9rhob like domain"/>
    <property type="match status" value="1"/>
</dbReference>
<comment type="caution">
    <text evidence="1">The sequence shown here is derived from an EMBL/GenBank/DDBJ whole genome shotgun (WGS) entry which is preliminary data.</text>
</comment>
<gene>
    <name evidence="1" type="ORF">SB4_12365</name>
</gene>
<dbReference type="OrthoDB" id="9791262at2"/>
<dbReference type="InterPro" id="IPR008775">
    <property type="entry name" value="Phytyl_CoA_dOase-like"/>
</dbReference>
<accession>A0A147IRD7</accession>